<gene>
    <name evidence="3" type="primary">Rnf17</name>
    <name evidence="3" type="ORF">g.88258</name>
</gene>
<name>A0A1D1ZIQ1_9ARAE</name>
<feature type="domain" description="Neprosin PEP catalytic" evidence="2">
    <location>
        <begin position="74"/>
        <end position="332"/>
    </location>
</feature>
<feature type="chain" id="PRO_5008901037" evidence="1">
    <location>
        <begin position="27"/>
        <end position="335"/>
    </location>
</feature>
<dbReference type="PROSITE" id="PS52045">
    <property type="entry name" value="NEPROSIN_PEP_CD"/>
    <property type="match status" value="1"/>
</dbReference>
<dbReference type="Pfam" id="PF03080">
    <property type="entry name" value="Neprosin"/>
    <property type="match status" value="1"/>
</dbReference>
<protein>
    <submittedName>
        <fullName evidence="3">RING finger protein 17</fullName>
    </submittedName>
</protein>
<dbReference type="EMBL" id="GDJX01001263">
    <property type="protein sequence ID" value="JAT66673.1"/>
    <property type="molecule type" value="Transcribed_RNA"/>
</dbReference>
<dbReference type="InterPro" id="IPR004314">
    <property type="entry name" value="Neprosin"/>
</dbReference>
<sequence>MTSSSFFPILVLLTVSLAFNNGGCRARQLTPRVEGGLPQVKSENSLGNMTRNSTRTTSFARPILPGPPNTHPSVVAGNEVYHWAVMINPTSDYYGAKATISVYDVPGVETKQASDAIIWVYDSPPDDSSNAISAGWHVCPELYGDAQAHLFIQWTIDNYQYTGCYNLECPGFVVKSNSPIIPGDALTSVSNFGGEQKYITLSIHKEPEGDWWLHYGEGTEVTTAVGYWPRSLFGNLANKANFIEWGGTVIYPKGTLGPAMGSGHFSGEGANRAASFKNLQFMDESNDFKVVDSRFGASAYSSSKGCYDVTVVPETSADDGFQFYYGGPPGCSDEH</sequence>
<proteinExistence type="predicted"/>
<evidence type="ECO:0000313" key="3">
    <source>
        <dbReference type="EMBL" id="JAT66673.1"/>
    </source>
</evidence>
<evidence type="ECO:0000256" key="1">
    <source>
        <dbReference type="SAM" id="SignalP"/>
    </source>
</evidence>
<accession>A0A1D1ZIQ1</accession>
<dbReference type="AlphaFoldDB" id="A0A1D1ZIQ1"/>
<dbReference type="PANTHER" id="PTHR31589:SF24">
    <property type="entry name" value="OS07G0205500 PROTEIN"/>
    <property type="match status" value="1"/>
</dbReference>
<dbReference type="Gene3D" id="3.90.1320.10">
    <property type="entry name" value="Outer-capsid protein sigma 3, large lobe"/>
    <property type="match status" value="1"/>
</dbReference>
<reference evidence="3" key="1">
    <citation type="submission" date="2015-07" db="EMBL/GenBank/DDBJ databases">
        <title>Transcriptome Assembly of Anthurium amnicola.</title>
        <authorList>
            <person name="Suzuki J."/>
        </authorList>
    </citation>
    <scope>NUCLEOTIDE SEQUENCE</scope>
</reference>
<keyword evidence="1" id="KW-0732">Signal</keyword>
<dbReference type="PANTHER" id="PTHR31589">
    <property type="entry name" value="PROTEIN, PUTATIVE (DUF239)-RELATED-RELATED"/>
    <property type="match status" value="1"/>
</dbReference>
<evidence type="ECO:0000259" key="2">
    <source>
        <dbReference type="PROSITE" id="PS52045"/>
    </source>
</evidence>
<dbReference type="InterPro" id="IPR053168">
    <property type="entry name" value="Glutamic_endopeptidase"/>
</dbReference>
<feature type="signal peptide" evidence="1">
    <location>
        <begin position="1"/>
        <end position="26"/>
    </location>
</feature>
<organism evidence="3">
    <name type="scientific">Anthurium amnicola</name>
    <dbReference type="NCBI Taxonomy" id="1678845"/>
    <lineage>
        <taxon>Eukaryota</taxon>
        <taxon>Viridiplantae</taxon>
        <taxon>Streptophyta</taxon>
        <taxon>Embryophyta</taxon>
        <taxon>Tracheophyta</taxon>
        <taxon>Spermatophyta</taxon>
        <taxon>Magnoliopsida</taxon>
        <taxon>Liliopsida</taxon>
        <taxon>Araceae</taxon>
        <taxon>Pothoideae</taxon>
        <taxon>Potheae</taxon>
        <taxon>Anthurium</taxon>
    </lineage>
</organism>